<keyword evidence="4" id="KW-0547">Nucleotide-binding</keyword>
<name>A0A0C1MU87_9RICK</name>
<dbReference type="InterPro" id="IPR017871">
    <property type="entry name" value="ABC_transporter-like_CS"/>
</dbReference>
<evidence type="ECO:0000256" key="7">
    <source>
        <dbReference type="ARBA" id="ARBA00023136"/>
    </source>
</evidence>
<dbReference type="EC" id="3.6.3.-" evidence="12"/>
<dbReference type="InterPro" id="IPR039421">
    <property type="entry name" value="Type_1_exporter"/>
</dbReference>
<dbReference type="CDD" id="cd18552">
    <property type="entry name" value="ABC_6TM_MsbA_like"/>
    <property type="match status" value="1"/>
</dbReference>
<evidence type="ECO:0000256" key="6">
    <source>
        <dbReference type="ARBA" id="ARBA00022989"/>
    </source>
</evidence>
<evidence type="ECO:0000256" key="9">
    <source>
        <dbReference type="SAM" id="Phobius"/>
    </source>
</evidence>
<evidence type="ECO:0000259" key="11">
    <source>
        <dbReference type="PROSITE" id="PS50929"/>
    </source>
</evidence>
<comment type="subcellular location">
    <subcellularLocation>
        <location evidence="1">Cell membrane</location>
        <topology evidence="1">Multi-pass membrane protein</topology>
    </subcellularLocation>
</comment>
<evidence type="ECO:0000313" key="13">
    <source>
        <dbReference type="Proteomes" id="UP000031258"/>
    </source>
</evidence>
<dbReference type="InterPro" id="IPR003593">
    <property type="entry name" value="AAA+_ATPase"/>
</dbReference>
<feature type="domain" description="ABC transporter" evidence="10">
    <location>
        <begin position="352"/>
        <end position="586"/>
    </location>
</feature>
<comment type="caution">
    <text evidence="12">The sequence shown here is derived from an EMBL/GenBank/DDBJ whole genome shotgun (WGS) entry which is preliminary data.</text>
</comment>
<reference evidence="12 13" key="1">
    <citation type="submission" date="2014-11" db="EMBL/GenBank/DDBJ databases">
        <title>A Rickettsiales Symbiont of Amoebae With Ancient Features.</title>
        <authorList>
            <person name="Schulz F."/>
            <person name="Martijn J."/>
            <person name="Wascher F."/>
            <person name="Kostanjsek R."/>
            <person name="Ettema T.J."/>
            <person name="Horn M."/>
        </authorList>
    </citation>
    <scope>NUCLEOTIDE SEQUENCE [LARGE SCALE GENOMIC DNA]</scope>
    <source>
        <strain evidence="12 13">UWC36</strain>
    </source>
</reference>
<dbReference type="Gene3D" id="3.40.50.300">
    <property type="entry name" value="P-loop containing nucleotide triphosphate hydrolases"/>
    <property type="match status" value="1"/>
</dbReference>
<dbReference type="Pfam" id="PF00664">
    <property type="entry name" value="ABC_membrane"/>
    <property type="match status" value="1"/>
</dbReference>
<dbReference type="GO" id="GO:0016887">
    <property type="term" value="F:ATP hydrolysis activity"/>
    <property type="evidence" value="ECO:0007669"/>
    <property type="project" value="InterPro"/>
</dbReference>
<protein>
    <submittedName>
        <fullName evidence="12">Lipid A export ATP-binding/permease protein MsbA</fullName>
        <ecNumber evidence="12">3.6.3.-</ecNumber>
    </submittedName>
</protein>
<gene>
    <name evidence="12" type="primary">msbA_2</name>
    <name evidence="12" type="ORF">NF27_DP02010</name>
</gene>
<feature type="transmembrane region" description="Helical" evidence="9">
    <location>
        <begin position="150"/>
        <end position="169"/>
    </location>
</feature>
<comment type="function">
    <text evidence="8">Part of an ABC transporter complex. Transmembrane domains (TMD) form a pore in the inner membrane and the ATP-binding domain (NBD) is responsible for energy generation.</text>
</comment>
<evidence type="ECO:0000256" key="5">
    <source>
        <dbReference type="ARBA" id="ARBA00022840"/>
    </source>
</evidence>
<dbReference type="PANTHER" id="PTHR43394">
    <property type="entry name" value="ATP-DEPENDENT PERMEASE MDL1, MITOCHONDRIAL"/>
    <property type="match status" value="1"/>
</dbReference>
<keyword evidence="6 9" id="KW-1133">Transmembrane helix</keyword>
<dbReference type="AlphaFoldDB" id="A0A0C1MU87"/>
<dbReference type="PROSITE" id="PS50893">
    <property type="entry name" value="ABC_TRANSPORTER_2"/>
    <property type="match status" value="1"/>
</dbReference>
<sequence>MLVFQKKNKKSKYDSSLYLIGRLFSEHVKLQGKQIQFAIFCMIIISVTTSIGAWLMQPVLDDIFVKKDLTMLYIVPFAVVVNAIIKGIASFLQSYTMKKIGQKIISDIQLRLYAHLIYADTNFLTDYASGNLISRFTNDINAMRKTVSDVVTSGVMELFTLIGLIGVMFYQSFSLAIIALLMIPLAFLPIIRLGKRMRKIARNIQEELGGFTVRLDETFQNTRIIKSYCREEYEISRANRIIDRFLELYKKGAYVESASSPIMETLGGIAIATIIWYGGLEVISGHTTPGAFFSFVAALLMAYRPLKAISQLNTSLQEGLAACKRLFTMLDEEPTIYDDITLPEAKFKSYNIEFKNVFFSYKNDIKILDGVNMFIPQEKTIALVGTSGSGKTTILNLLQRLYDPNYGEILIDGKDISKIRIRSLRDSMALVSQEVALFDDTIRENIRYGKLNATEEEITDAALAAAAHDFIINLPEGYDTQIGQNGVKLSGGQRQRIAIARAILKNAPILLMDEATSALDAISEKQVQMALEYLKKGRTTIVIAHRLSTIESADIIYVISEGKVSEFGSHEELLSLGKEYAHLYEEYKSDGK</sequence>
<dbReference type="InterPro" id="IPR011527">
    <property type="entry name" value="ABC1_TM_dom"/>
</dbReference>
<accession>A0A0C1MU87</accession>
<dbReference type="InterPro" id="IPR027417">
    <property type="entry name" value="P-loop_NTPase"/>
</dbReference>
<keyword evidence="13" id="KW-1185">Reference proteome</keyword>
<feature type="transmembrane region" description="Helical" evidence="9">
    <location>
        <begin position="37"/>
        <end position="56"/>
    </location>
</feature>
<evidence type="ECO:0000256" key="2">
    <source>
        <dbReference type="ARBA" id="ARBA00005417"/>
    </source>
</evidence>
<dbReference type="PROSITE" id="PS00211">
    <property type="entry name" value="ABC_TRANSPORTER_1"/>
    <property type="match status" value="1"/>
</dbReference>
<dbReference type="SMART" id="SM00382">
    <property type="entry name" value="AAA"/>
    <property type="match status" value="1"/>
</dbReference>
<keyword evidence="12" id="KW-0378">Hydrolase</keyword>
<feature type="transmembrane region" description="Helical" evidence="9">
    <location>
        <begin position="175"/>
        <end position="194"/>
    </location>
</feature>
<dbReference type="InterPro" id="IPR003439">
    <property type="entry name" value="ABC_transporter-like_ATP-bd"/>
</dbReference>
<dbReference type="Pfam" id="PF00005">
    <property type="entry name" value="ABC_tran"/>
    <property type="match status" value="1"/>
</dbReference>
<dbReference type="GO" id="GO:0005886">
    <property type="term" value="C:plasma membrane"/>
    <property type="evidence" value="ECO:0007669"/>
    <property type="project" value="UniProtKB-SubCell"/>
</dbReference>
<keyword evidence="7 9" id="KW-0472">Membrane</keyword>
<feature type="transmembrane region" description="Helical" evidence="9">
    <location>
        <begin position="71"/>
        <end position="92"/>
    </location>
</feature>
<evidence type="ECO:0000256" key="8">
    <source>
        <dbReference type="ARBA" id="ARBA00024725"/>
    </source>
</evidence>
<comment type="similarity">
    <text evidence="2">Belongs to the ABC transporter superfamily.</text>
</comment>
<evidence type="ECO:0000256" key="3">
    <source>
        <dbReference type="ARBA" id="ARBA00022692"/>
    </source>
</evidence>
<evidence type="ECO:0000256" key="4">
    <source>
        <dbReference type="ARBA" id="ARBA00022741"/>
    </source>
</evidence>
<feature type="transmembrane region" description="Helical" evidence="9">
    <location>
        <begin position="253"/>
        <end position="277"/>
    </location>
</feature>
<feature type="domain" description="ABC transmembrane type-1" evidence="11">
    <location>
        <begin position="37"/>
        <end position="318"/>
    </location>
</feature>
<dbReference type="Proteomes" id="UP000031258">
    <property type="component" value="Unassembled WGS sequence"/>
</dbReference>
<evidence type="ECO:0000313" key="12">
    <source>
        <dbReference type="EMBL" id="KIE05657.1"/>
    </source>
</evidence>
<dbReference type="PATRIC" id="fig|86105.3.peg.752"/>
<dbReference type="Gene3D" id="1.20.1560.10">
    <property type="entry name" value="ABC transporter type 1, transmembrane domain"/>
    <property type="match status" value="1"/>
</dbReference>
<dbReference type="GO" id="GO:0015421">
    <property type="term" value="F:ABC-type oligopeptide transporter activity"/>
    <property type="evidence" value="ECO:0007669"/>
    <property type="project" value="TreeGrafter"/>
</dbReference>
<keyword evidence="5 12" id="KW-0067">ATP-binding</keyword>
<dbReference type="SUPFAM" id="SSF52540">
    <property type="entry name" value="P-loop containing nucleoside triphosphate hydrolases"/>
    <property type="match status" value="1"/>
</dbReference>
<evidence type="ECO:0000256" key="1">
    <source>
        <dbReference type="ARBA" id="ARBA00004651"/>
    </source>
</evidence>
<evidence type="ECO:0000259" key="10">
    <source>
        <dbReference type="PROSITE" id="PS50893"/>
    </source>
</evidence>
<dbReference type="EMBL" id="JSWE01000092">
    <property type="protein sequence ID" value="KIE05657.1"/>
    <property type="molecule type" value="Genomic_DNA"/>
</dbReference>
<organism evidence="12 13">
    <name type="scientific">Candidatus Jidaibacter acanthamoebae</name>
    <dbReference type="NCBI Taxonomy" id="86105"/>
    <lineage>
        <taxon>Bacteria</taxon>
        <taxon>Pseudomonadati</taxon>
        <taxon>Pseudomonadota</taxon>
        <taxon>Alphaproteobacteria</taxon>
        <taxon>Rickettsiales</taxon>
        <taxon>Candidatus Midichloriaceae</taxon>
        <taxon>Candidatus Jidaibacter</taxon>
    </lineage>
</organism>
<dbReference type="STRING" id="86105.NF27_DP02010"/>
<dbReference type="FunFam" id="3.40.50.300:FF:000218">
    <property type="entry name" value="Multidrug ABC transporter ATP-binding protein"/>
    <property type="match status" value="1"/>
</dbReference>
<dbReference type="PROSITE" id="PS50929">
    <property type="entry name" value="ABC_TM1F"/>
    <property type="match status" value="1"/>
</dbReference>
<dbReference type="PANTHER" id="PTHR43394:SF1">
    <property type="entry name" value="ATP-BINDING CASSETTE SUB-FAMILY B MEMBER 10, MITOCHONDRIAL"/>
    <property type="match status" value="1"/>
</dbReference>
<dbReference type="SUPFAM" id="SSF90123">
    <property type="entry name" value="ABC transporter transmembrane region"/>
    <property type="match status" value="1"/>
</dbReference>
<proteinExistence type="inferred from homology"/>
<dbReference type="InterPro" id="IPR036640">
    <property type="entry name" value="ABC1_TM_sf"/>
</dbReference>
<keyword evidence="3 9" id="KW-0812">Transmembrane</keyword>
<dbReference type="GO" id="GO:0005524">
    <property type="term" value="F:ATP binding"/>
    <property type="evidence" value="ECO:0007669"/>
    <property type="project" value="UniProtKB-KW"/>
</dbReference>